<dbReference type="Proteomes" id="UP001229251">
    <property type="component" value="Unassembled WGS sequence"/>
</dbReference>
<feature type="transmembrane region" description="Helical" evidence="1">
    <location>
        <begin position="9"/>
        <end position="26"/>
    </location>
</feature>
<dbReference type="AlphaFoldDB" id="A0AAJ1V2B9"/>
<evidence type="ECO:0000313" key="3">
    <source>
        <dbReference type="Proteomes" id="UP001229251"/>
    </source>
</evidence>
<organism evidence="2 3">
    <name type="scientific">Facklamia hominis</name>
    <dbReference type="NCBI Taxonomy" id="178214"/>
    <lineage>
        <taxon>Bacteria</taxon>
        <taxon>Bacillati</taxon>
        <taxon>Bacillota</taxon>
        <taxon>Bacilli</taxon>
        <taxon>Lactobacillales</taxon>
        <taxon>Aerococcaceae</taxon>
        <taxon>Facklamia</taxon>
    </lineage>
</organism>
<keyword evidence="1" id="KW-0812">Transmembrane</keyword>
<reference evidence="2" key="1">
    <citation type="submission" date="2023-05" db="EMBL/GenBank/DDBJ databases">
        <title>Cataloging the Phylogenetic Diversity of Human Bladder Bacteria.</title>
        <authorList>
            <person name="Du J."/>
        </authorList>
    </citation>
    <scope>NUCLEOTIDE SEQUENCE</scope>
    <source>
        <strain evidence="2">UMB1231</strain>
    </source>
</reference>
<accession>A0AAJ1V2B9</accession>
<dbReference type="Gene3D" id="2.170.120.40">
    <property type="entry name" value="YbbR-like domain"/>
    <property type="match status" value="2"/>
</dbReference>
<evidence type="ECO:0000256" key="1">
    <source>
        <dbReference type="SAM" id="Phobius"/>
    </source>
</evidence>
<dbReference type="RefSeq" id="WP_129752743.1">
    <property type="nucleotide sequence ID" value="NZ_JASOOE010000008.1"/>
</dbReference>
<keyword evidence="1" id="KW-1133">Transmembrane helix</keyword>
<keyword evidence="1" id="KW-0472">Membrane</keyword>
<comment type="caution">
    <text evidence="2">The sequence shown here is derived from an EMBL/GenBank/DDBJ whole genome shotgun (WGS) entry which is preliminary data.</text>
</comment>
<dbReference type="PANTHER" id="PTHR37804">
    <property type="entry name" value="CDAA REGULATORY PROTEIN CDAR"/>
    <property type="match status" value="1"/>
</dbReference>
<dbReference type="InterPro" id="IPR053154">
    <property type="entry name" value="c-di-AMP_regulator"/>
</dbReference>
<dbReference type="InterPro" id="IPR012505">
    <property type="entry name" value="YbbR"/>
</dbReference>
<dbReference type="EMBL" id="JASOOE010000008">
    <property type="protein sequence ID" value="MDK7187325.1"/>
    <property type="molecule type" value="Genomic_DNA"/>
</dbReference>
<name>A0AAJ1V2B9_9LACT</name>
<dbReference type="PANTHER" id="PTHR37804:SF1">
    <property type="entry name" value="CDAA REGULATORY PROTEIN CDAR"/>
    <property type="match status" value="1"/>
</dbReference>
<dbReference type="Gene3D" id="2.170.120.30">
    <property type="match status" value="1"/>
</dbReference>
<proteinExistence type="predicted"/>
<dbReference type="Pfam" id="PF07949">
    <property type="entry name" value="YbbR"/>
    <property type="match status" value="2"/>
</dbReference>
<evidence type="ECO:0000313" key="2">
    <source>
        <dbReference type="EMBL" id="MDK7187325.1"/>
    </source>
</evidence>
<protein>
    <submittedName>
        <fullName evidence="2">CdaR family protein</fullName>
    </submittedName>
</protein>
<sequence length="327" mass="36403">MNKLFENKWAVRIISLVFALFIYTFVSNENYSRRAAFNTQMASSVNTSETMYNIPLLLGKHPDDIYVSDLNETVTVKLEGPRNIINQVTRESFIVQTEEISSGDIGQTKLRLKIEGLPQEISYRISPSSVLVDVEKRKAITLPVEYDVSNLQLSSSVKVGSVETDPKQVKLIGKQEVIDAIDFVGIKISSEDEISESFSNTYRLQILDKNGDLLDVNADVVDIKTKVNLEANSKSVPLKVTPIGEDNTKKSYQYDPVDRHSVVLYGRQEDLNQIESVELVVDVSQVEKSQTVTGILNLPTGITGADTNQVNVKVTVEDLGAKESKKE</sequence>
<gene>
    <name evidence="2" type="ORF">QP433_04960</name>
</gene>